<name>A0A3E5A4Z2_9FIRM</name>
<evidence type="ECO:0000313" key="2">
    <source>
        <dbReference type="EMBL" id="RGN03711.1"/>
    </source>
</evidence>
<protein>
    <submittedName>
        <fullName evidence="2">Uncharacterized protein</fullName>
    </submittedName>
</protein>
<dbReference type="Proteomes" id="UP000261222">
    <property type="component" value="Unassembled WGS sequence"/>
</dbReference>
<evidence type="ECO:0000313" key="4">
    <source>
        <dbReference type="Proteomes" id="UP000261222"/>
    </source>
</evidence>
<dbReference type="EMBL" id="QSJW01000005">
    <property type="protein sequence ID" value="RHE12455.1"/>
    <property type="molecule type" value="Genomic_DNA"/>
</dbReference>
<sequence length="355" mass="38756">MKKKMLGILMGVAMTATTIAAPTAIFADDIDIEDIAVETEEDDVADVEVEDEAEPAEEVAAEDDFSAEADDAEGLFTDAEAADFEAQNEKAVVSANVIASAEDTDNSYILKPEHITVYSDAAENLGYKDKVDQKTAVSTLDVLATMHKKKYPSITSATAENYLKLWYQESLTVGGAWIDKMFGVETTALSFAVNGIAPDTGEIYKDANGNPTNDYVGKMVNEAAVENGDVVDFFFYKDTQSYSDMYAYFADDNGNFLKSLTVTPGETYTLNVKAYAYKMYSLSIPSWRNLFVENAPSDYTVVWVSNDLDNPLFIEDGKVTFTVPADASGTYSLLGEITGAPAYRYVNPHLEIKVG</sequence>
<evidence type="ECO:0000313" key="3">
    <source>
        <dbReference type="EMBL" id="RHE12455.1"/>
    </source>
</evidence>
<dbReference type="EMBL" id="QSUB01000005">
    <property type="protein sequence ID" value="RGN03711.1"/>
    <property type="molecule type" value="Genomic_DNA"/>
</dbReference>
<feature type="signal peptide" evidence="1">
    <location>
        <begin position="1"/>
        <end position="20"/>
    </location>
</feature>
<accession>A0A3E5A4Z2</accession>
<keyword evidence="1" id="KW-0732">Signal</keyword>
<dbReference type="AlphaFoldDB" id="A0A3E5A4Z2"/>
<comment type="caution">
    <text evidence="2">The sequence shown here is derived from an EMBL/GenBank/DDBJ whole genome shotgun (WGS) entry which is preliminary data.</text>
</comment>
<gene>
    <name evidence="3" type="ORF">DW767_08845</name>
    <name evidence="2" type="ORF">DXB81_11155</name>
</gene>
<organism evidence="2 4">
    <name type="scientific">Blautia obeum</name>
    <dbReference type="NCBI Taxonomy" id="40520"/>
    <lineage>
        <taxon>Bacteria</taxon>
        <taxon>Bacillati</taxon>
        <taxon>Bacillota</taxon>
        <taxon>Clostridia</taxon>
        <taxon>Lachnospirales</taxon>
        <taxon>Lachnospiraceae</taxon>
        <taxon>Blautia</taxon>
    </lineage>
</organism>
<reference evidence="4 5" key="1">
    <citation type="submission" date="2018-08" db="EMBL/GenBank/DDBJ databases">
        <title>A genome reference for cultivated species of the human gut microbiota.</title>
        <authorList>
            <person name="Zou Y."/>
            <person name="Xue W."/>
            <person name="Luo G."/>
        </authorList>
    </citation>
    <scope>NUCLEOTIDE SEQUENCE [LARGE SCALE GENOMIC DNA]</scope>
    <source>
        <strain evidence="3 5">AM29-25AC</strain>
        <strain evidence="2 4">OM06-11AA</strain>
    </source>
</reference>
<proteinExistence type="predicted"/>
<dbReference type="RefSeq" id="WP_117739312.1">
    <property type="nucleotide sequence ID" value="NZ_QSFL01000003.1"/>
</dbReference>
<evidence type="ECO:0000256" key="1">
    <source>
        <dbReference type="SAM" id="SignalP"/>
    </source>
</evidence>
<evidence type="ECO:0000313" key="5">
    <source>
        <dbReference type="Proteomes" id="UP000284644"/>
    </source>
</evidence>
<dbReference type="Proteomes" id="UP000284644">
    <property type="component" value="Unassembled WGS sequence"/>
</dbReference>
<feature type="chain" id="PRO_5038233722" evidence="1">
    <location>
        <begin position="21"/>
        <end position="355"/>
    </location>
</feature>